<organism evidence="1 2">
    <name type="scientific">Leptospira borgpetersenii str. 200801926</name>
    <dbReference type="NCBI Taxonomy" id="1193009"/>
    <lineage>
        <taxon>Bacteria</taxon>
        <taxon>Pseudomonadati</taxon>
        <taxon>Spirochaetota</taxon>
        <taxon>Spirochaetia</taxon>
        <taxon>Leptospirales</taxon>
        <taxon>Leptospiraceae</taxon>
        <taxon>Leptospira</taxon>
    </lineage>
</organism>
<accession>A0ABN0I113</accession>
<reference evidence="1" key="1">
    <citation type="submission" date="2012-09" db="EMBL/GenBank/DDBJ databases">
        <authorList>
            <person name="Harkins D.M."/>
            <person name="Durkin A.S."/>
            <person name="Brinkac L.M."/>
            <person name="Selengut J.D."/>
            <person name="Sanka R."/>
            <person name="DePew J."/>
            <person name="Purushe J."/>
            <person name="Picardeau M."/>
            <person name="Werts C."/>
            <person name="Goarant C."/>
            <person name="Vinetz J.M."/>
            <person name="Sutton G.G."/>
            <person name="Nelson W.C."/>
            <person name="Fouts D.E."/>
        </authorList>
    </citation>
    <scope>NUCLEOTIDE SEQUENCE [LARGE SCALE GENOMIC DNA]</scope>
    <source>
        <strain evidence="1">200801926</strain>
    </source>
</reference>
<proteinExistence type="predicted"/>
<keyword evidence="2" id="KW-1185">Reference proteome</keyword>
<comment type="caution">
    <text evidence="1">The sequence shown here is derived from an EMBL/GenBank/DDBJ whole genome shotgun (WGS) entry which is preliminary data.</text>
</comment>
<evidence type="ECO:0000313" key="1">
    <source>
        <dbReference type="EMBL" id="EKP14446.1"/>
    </source>
</evidence>
<protein>
    <submittedName>
        <fullName evidence="1">Uncharacterized protein</fullName>
    </submittedName>
</protein>
<name>A0ABN0I113_LEPBO</name>
<gene>
    <name evidence="1" type="ORF">LEP1GSC128_1714</name>
</gene>
<dbReference type="Proteomes" id="UP000002837">
    <property type="component" value="Unassembled WGS sequence"/>
</dbReference>
<sequence>MLLYLTHSFQVGEGAPFCLTWDHDPFGFGGNFRYSLLS</sequence>
<dbReference type="EMBL" id="AKWJ02000017">
    <property type="protein sequence ID" value="EKP14446.1"/>
    <property type="molecule type" value="Genomic_DNA"/>
</dbReference>
<evidence type="ECO:0000313" key="2">
    <source>
        <dbReference type="Proteomes" id="UP000002837"/>
    </source>
</evidence>